<evidence type="ECO:0000256" key="2">
    <source>
        <dbReference type="SAM" id="MobiDB-lite"/>
    </source>
</evidence>
<evidence type="ECO:0000313" key="4">
    <source>
        <dbReference type="EMBL" id="KIL33428.1"/>
    </source>
</evidence>
<feature type="domain" description="HTH cro/C1-type" evidence="3">
    <location>
        <begin position="6"/>
        <end position="60"/>
    </location>
</feature>
<dbReference type="SUPFAM" id="SSF47413">
    <property type="entry name" value="lambda repressor-like DNA-binding domains"/>
    <property type="match status" value="1"/>
</dbReference>
<keyword evidence="1" id="KW-0238">DNA-binding</keyword>
<evidence type="ECO:0000256" key="1">
    <source>
        <dbReference type="ARBA" id="ARBA00023125"/>
    </source>
</evidence>
<dbReference type="PROSITE" id="PS50943">
    <property type="entry name" value="HTH_CROC1"/>
    <property type="match status" value="1"/>
</dbReference>
<evidence type="ECO:0000259" key="3">
    <source>
        <dbReference type="PROSITE" id="PS50943"/>
    </source>
</evidence>
<reference evidence="4 5" key="1">
    <citation type="submission" date="2014-11" db="EMBL/GenBank/DDBJ databases">
        <title>Draft Genome Sequences of Nine Bacillus subtilis Strains that Form Spores with High Heat-Resistance.</title>
        <authorList>
            <person name="Krawcyk A.O."/>
            <person name="Berendsen E.M."/>
            <person name="de Jong A."/>
            <person name="Holsappel S."/>
            <person name="Eijlander R.T."/>
            <person name="Wells-Bennik M."/>
            <person name="Kuipers O.P."/>
        </authorList>
    </citation>
    <scope>NUCLEOTIDE SEQUENCE [LARGE SCALE GENOMIC DNA]</scope>
    <source>
        <strain evidence="4 5">B4067</strain>
    </source>
</reference>
<gene>
    <name evidence="4" type="ORF">B4067_4647</name>
</gene>
<dbReference type="Proteomes" id="UP000031970">
    <property type="component" value="Unassembled WGS sequence"/>
</dbReference>
<comment type="caution">
    <text evidence="4">The sequence shown here is derived from an EMBL/GenBank/DDBJ whole genome shotgun (WGS) entry which is preliminary data.</text>
</comment>
<accession>A0ABD3ZYR7</accession>
<feature type="region of interest" description="Disordered" evidence="2">
    <location>
        <begin position="112"/>
        <end position="131"/>
    </location>
</feature>
<proteinExistence type="predicted"/>
<dbReference type="PANTHER" id="PTHR46558">
    <property type="entry name" value="TRACRIPTIONAL REGULATORY PROTEIN-RELATED-RELATED"/>
    <property type="match status" value="1"/>
</dbReference>
<dbReference type="SMART" id="SM00530">
    <property type="entry name" value="HTH_XRE"/>
    <property type="match status" value="1"/>
</dbReference>
<dbReference type="PANTHER" id="PTHR46558:SF14">
    <property type="entry name" value="HTH-TYPE TRANSCRIPTIONAL REGULATOR ANSR"/>
    <property type="match status" value="1"/>
</dbReference>
<feature type="compositionally biased region" description="Basic and acidic residues" evidence="2">
    <location>
        <begin position="112"/>
        <end position="123"/>
    </location>
</feature>
<protein>
    <recommendedName>
        <fullName evidence="3">HTH cro/C1-type domain-containing protein</fullName>
    </recommendedName>
</protein>
<dbReference type="AlphaFoldDB" id="A0ABD3ZYR7"/>
<dbReference type="InterPro" id="IPR001387">
    <property type="entry name" value="Cro/C1-type_HTH"/>
</dbReference>
<sequence>MYGQRLRHLRKAHKYTMEDIGRKLGIAKSSYGGYEAETKKPPLDKLTQLAEIYDVSVDYILGLTDDPDPKKERKDISEFLKKDNLHWNGRPLSPEELEPIKHILEMVVRDREPKVIQKNKPDSNYKANNEQ</sequence>
<dbReference type="InterPro" id="IPR010982">
    <property type="entry name" value="Lambda_DNA-bd_dom_sf"/>
</dbReference>
<organism evidence="4 5">
    <name type="scientific">Bacillus subtilis subsp. subtilis</name>
    <dbReference type="NCBI Taxonomy" id="135461"/>
    <lineage>
        <taxon>Bacteria</taxon>
        <taxon>Bacillati</taxon>
        <taxon>Bacillota</taxon>
        <taxon>Bacilli</taxon>
        <taxon>Bacillales</taxon>
        <taxon>Bacillaceae</taxon>
        <taxon>Bacillus</taxon>
    </lineage>
</organism>
<dbReference type="Gene3D" id="1.10.260.40">
    <property type="entry name" value="lambda repressor-like DNA-binding domains"/>
    <property type="match status" value="1"/>
</dbReference>
<evidence type="ECO:0000313" key="5">
    <source>
        <dbReference type="Proteomes" id="UP000031970"/>
    </source>
</evidence>
<dbReference type="Pfam" id="PF01381">
    <property type="entry name" value="HTH_3"/>
    <property type="match status" value="1"/>
</dbReference>
<dbReference type="CDD" id="cd00093">
    <property type="entry name" value="HTH_XRE"/>
    <property type="match status" value="1"/>
</dbReference>
<name>A0ABD3ZYR7_BACIU</name>
<dbReference type="EMBL" id="JSXS01000013">
    <property type="protein sequence ID" value="KIL33428.1"/>
    <property type="molecule type" value="Genomic_DNA"/>
</dbReference>
<dbReference type="GO" id="GO:0003677">
    <property type="term" value="F:DNA binding"/>
    <property type="evidence" value="ECO:0007669"/>
    <property type="project" value="UniProtKB-KW"/>
</dbReference>